<dbReference type="AlphaFoldDB" id="A0A1I1IQ82"/>
<dbReference type="InterPro" id="IPR003791">
    <property type="entry name" value="UPF0178"/>
</dbReference>
<accession>A0A1I1IQ82</accession>
<organism evidence="3 4">
    <name type="scientific">Alkalibacterium subtropicum</name>
    <dbReference type="NCBI Taxonomy" id="753702"/>
    <lineage>
        <taxon>Bacteria</taxon>
        <taxon>Bacillati</taxon>
        <taxon>Bacillota</taxon>
        <taxon>Bacilli</taxon>
        <taxon>Lactobacillales</taxon>
        <taxon>Carnobacteriaceae</taxon>
        <taxon>Alkalibacterium</taxon>
    </lineage>
</organism>
<evidence type="ECO:0000256" key="2">
    <source>
        <dbReference type="HAMAP-Rule" id="MF_00489"/>
    </source>
</evidence>
<sequence>MKLIIDADACPVKEETIALAKQYGLEVVLVASIAHFSTKEVPDHVRQLWVERGSDQADFKIVAIAKPNDIVITQDYGLASMLLPKGCRVLHHDGYEYTESIIQQLIDGRHLSAKERRTSKRSRRVKSLHPFADQTQSDYSDLLKDVIEAIQNQRKE</sequence>
<reference evidence="4" key="1">
    <citation type="submission" date="2016-10" db="EMBL/GenBank/DDBJ databases">
        <authorList>
            <person name="Varghese N."/>
            <person name="Submissions S."/>
        </authorList>
    </citation>
    <scope>NUCLEOTIDE SEQUENCE [LARGE SCALE GENOMIC DNA]</scope>
    <source>
        <strain evidence="4">DSM 23664</strain>
    </source>
</reference>
<dbReference type="PANTHER" id="PTHR35146:SF1">
    <property type="entry name" value="UPF0178 PROTEIN YAII"/>
    <property type="match status" value="1"/>
</dbReference>
<name>A0A1I1IQ82_9LACT</name>
<dbReference type="PANTHER" id="PTHR35146">
    <property type="entry name" value="UPF0178 PROTEIN YAII"/>
    <property type="match status" value="1"/>
</dbReference>
<keyword evidence="4" id="KW-1185">Reference proteome</keyword>
<dbReference type="Proteomes" id="UP000199612">
    <property type="component" value="Unassembled WGS sequence"/>
</dbReference>
<dbReference type="Pfam" id="PF02639">
    <property type="entry name" value="DUF188"/>
    <property type="match status" value="1"/>
</dbReference>
<proteinExistence type="inferred from homology"/>
<dbReference type="HAMAP" id="MF_00489">
    <property type="entry name" value="UPF0178"/>
    <property type="match status" value="1"/>
</dbReference>
<gene>
    <name evidence="3" type="ORF">SAMN04488102_1064</name>
</gene>
<dbReference type="NCBIfam" id="NF001095">
    <property type="entry name" value="PRK00124.1"/>
    <property type="match status" value="1"/>
</dbReference>
<comment type="similarity">
    <text evidence="1 2">Belongs to the UPF0178 family.</text>
</comment>
<evidence type="ECO:0000313" key="3">
    <source>
        <dbReference type="EMBL" id="SFC38449.1"/>
    </source>
</evidence>
<protein>
    <recommendedName>
        <fullName evidence="2">UPF0178 protein SAMN04488102_1064</fullName>
    </recommendedName>
</protein>
<evidence type="ECO:0000256" key="1">
    <source>
        <dbReference type="ARBA" id="ARBA00008522"/>
    </source>
</evidence>
<dbReference type="EMBL" id="FOLT01000006">
    <property type="protein sequence ID" value="SFC38449.1"/>
    <property type="molecule type" value="Genomic_DNA"/>
</dbReference>
<evidence type="ECO:0000313" key="4">
    <source>
        <dbReference type="Proteomes" id="UP000199612"/>
    </source>
</evidence>
<dbReference type="STRING" id="753702.SAMN04488102_1064"/>